<dbReference type="SMART" id="SM00543">
    <property type="entry name" value="MIF4G"/>
    <property type="match status" value="1"/>
</dbReference>
<dbReference type="HOGENOM" id="CLU_006786_2_0_1"/>
<feature type="region of interest" description="Disordered" evidence="4">
    <location>
        <begin position="288"/>
        <end position="307"/>
    </location>
</feature>
<dbReference type="GO" id="GO:0003723">
    <property type="term" value="F:RNA binding"/>
    <property type="evidence" value="ECO:0007669"/>
    <property type="project" value="InterPro"/>
</dbReference>
<keyword evidence="3" id="KW-0539">Nucleus</keyword>
<dbReference type="Proteomes" id="UP000002258">
    <property type="component" value="Chromosome 8"/>
</dbReference>
<sequence>MNRRRNNNEENEEERGIPSKLLQQIQTKEDKGDYNDEDRFTKFNSKKRKEKPLSRKDRRQQERQLKKQKKNTKPINNEAKRKAITNNNKDSRADFKALKTNRAQTSTKTIDDPVEQLRLLKEKKKGSQPNEFRVVKADELSEDSDGDDNFDDFDNSDDFDDYDDEVEENPLEVLKKLKEVKKGSKNKSEVRVIKLDELSDDELSEDVSEDELSEDEEEDENEDIDDNDSNVKDNFDGFDEEENEDSEDGFIVDDDNIDADDFDSFDEEEILEEEEDPLAKLKALKEQKRNVKKDNKPSKEVKNSRVISQHELELMKRDENDMEFYAKKLGLKNGKKSKIAKTDDDDIIGGLLDGLDFDFEEEMEPSEEEADDFDEGEEENYSGDDFDDDEEDAPKKENPYVAPIQNKTSDEVSDSSNHAAGSYIPPALRRKMALEGGNVSEEILNLRKAIKGPLNKLSESNISSIVNEINTLYLSNSRNSVNNELTTIVMDSIIQQGRLLDTFVYLHATLVVAIYRLQGVEFGAHFIQSMIEKFESYHKETGKGKEASNMISLLSSVYQFQLVSSKLLYDVIKVLINELNENNAELLLRLIRNSGNQMRSDDPSALKDIVILLNDAKSSIPQSQMSTRTQFLVETITSLKNNKLKINNESSHQLAIRLKKFLATINNNKFNDPIQVSLNDIHSIASKGKWWLVGAAWKGSDGDDKNAEPDLNRDAINDILDNSEPNWMDLARSQRMNTDIRRAIFISIMSANDYIDALTKLDKLALKRSQDREIPRVLIHCTSVEPAYNPYYGILASKLCEDHRYRKTFQFMLWDLIKEFEGSTSDEDEDFVGFDHGDDDDETKLKRILNLGRFFGFLLAEGSLPLHLLRTVNFLTAASDTILFMEVVFVSFLDNIGKKSQINSVGAGLGKRSKNMYEQKFDDRLLIERVIKAQEQMTLLRGIQFFLQDKVRKSDIISGKKQTRRVEWGINAMVDIIEEFVRSNDDKN</sequence>
<evidence type="ECO:0000256" key="4">
    <source>
        <dbReference type="SAM" id="MobiDB-lite"/>
    </source>
</evidence>
<gene>
    <name evidence="6" type="primary">SGD1</name>
    <name evidence="6" type="ORF">PICST_64024</name>
</gene>
<dbReference type="RefSeq" id="XP_001386721.2">
    <property type="nucleotide sequence ID" value="XM_001386684.1"/>
</dbReference>
<feature type="compositionally biased region" description="Acidic residues" evidence="4">
    <location>
        <begin position="362"/>
        <end position="392"/>
    </location>
</feature>
<dbReference type="SUPFAM" id="SSF48371">
    <property type="entry name" value="ARM repeat"/>
    <property type="match status" value="1"/>
</dbReference>
<dbReference type="InParanoid" id="A3M0D6"/>
<dbReference type="PANTHER" id="PTHR18034:SF4">
    <property type="entry name" value="NUCLEOLAR MIF4G DOMAIN-CONTAINING PROTEIN 1"/>
    <property type="match status" value="1"/>
</dbReference>
<feature type="region of interest" description="Disordered" evidence="4">
    <location>
        <begin position="362"/>
        <end position="401"/>
    </location>
</feature>
<dbReference type="InterPro" id="IPR001579">
    <property type="entry name" value="Glyco_hydro_18_chit_AS"/>
</dbReference>
<dbReference type="PROSITE" id="PS51366">
    <property type="entry name" value="MI"/>
    <property type="match status" value="1"/>
</dbReference>
<feature type="compositionally biased region" description="Acidic residues" evidence="4">
    <location>
        <begin position="140"/>
        <end position="170"/>
    </location>
</feature>
<feature type="compositionally biased region" description="Basic and acidic residues" evidence="4">
    <location>
        <begin position="27"/>
        <end position="41"/>
    </location>
</feature>
<evidence type="ECO:0000313" key="6">
    <source>
        <dbReference type="EMBL" id="ABN68692.2"/>
    </source>
</evidence>
<evidence type="ECO:0000313" key="7">
    <source>
        <dbReference type="Proteomes" id="UP000002258"/>
    </source>
</evidence>
<dbReference type="FunCoup" id="A3M0D6">
    <property type="interactions" value="639"/>
</dbReference>
<organism evidence="6 7">
    <name type="scientific">Scheffersomyces stipitis (strain ATCC 58785 / CBS 6054 / NBRC 10063 / NRRL Y-11545)</name>
    <name type="common">Yeast</name>
    <name type="synonym">Pichia stipitis</name>
    <dbReference type="NCBI Taxonomy" id="322104"/>
    <lineage>
        <taxon>Eukaryota</taxon>
        <taxon>Fungi</taxon>
        <taxon>Dikarya</taxon>
        <taxon>Ascomycota</taxon>
        <taxon>Saccharomycotina</taxon>
        <taxon>Pichiomycetes</taxon>
        <taxon>Debaryomycetaceae</taxon>
        <taxon>Scheffersomyces</taxon>
    </lineage>
</organism>
<feature type="domain" description="MI" evidence="5">
    <location>
        <begin position="739"/>
        <end position="874"/>
    </location>
</feature>
<keyword evidence="7" id="KW-1185">Reference proteome</keyword>
<comment type="subcellular location">
    <subcellularLocation>
        <location evidence="1">Nucleus</location>
        <location evidence="1">Nucleolus</location>
    </subcellularLocation>
</comment>
<evidence type="ECO:0000259" key="5">
    <source>
        <dbReference type="PROSITE" id="PS51366"/>
    </source>
</evidence>
<dbReference type="OrthoDB" id="361797at2759"/>
<dbReference type="GO" id="GO:0042274">
    <property type="term" value="P:ribosomal small subunit biogenesis"/>
    <property type="evidence" value="ECO:0007669"/>
    <property type="project" value="TreeGrafter"/>
</dbReference>
<accession>A3M0D6</accession>
<dbReference type="InterPro" id="IPR016024">
    <property type="entry name" value="ARM-type_fold"/>
</dbReference>
<feature type="compositionally biased region" description="Basic and acidic residues" evidence="4">
    <location>
        <begin position="173"/>
        <end position="197"/>
    </location>
</feature>
<dbReference type="Gene3D" id="1.25.40.180">
    <property type="match status" value="1"/>
</dbReference>
<dbReference type="InterPro" id="IPR003890">
    <property type="entry name" value="MIF4G-like_typ-3"/>
</dbReference>
<dbReference type="InterPro" id="IPR003891">
    <property type="entry name" value="Initiation_fac_eIF4g_MI"/>
</dbReference>
<dbReference type="Pfam" id="PF02854">
    <property type="entry name" value="MIF4G"/>
    <property type="match status" value="1"/>
</dbReference>
<dbReference type="AlphaFoldDB" id="A3M0D6"/>
<reference evidence="6 7" key="1">
    <citation type="journal article" date="2007" name="Nat. Biotechnol.">
        <title>Genome sequence of the lignocellulose-bioconverting and xylose-fermenting yeast Pichia stipitis.</title>
        <authorList>
            <person name="Jeffries T.W."/>
            <person name="Grigoriev I.V."/>
            <person name="Grimwood J."/>
            <person name="Laplaza J.M."/>
            <person name="Aerts A."/>
            <person name="Salamov A."/>
            <person name="Schmutz J."/>
            <person name="Lindquist E."/>
            <person name="Dehal P."/>
            <person name="Shapiro H."/>
            <person name="Jin Y.S."/>
            <person name="Passoth V."/>
            <person name="Richardson P.M."/>
        </authorList>
    </citation>
    <scope>NUCLEOTIDE SEQUENCE [LARGE SCALE GENOMIC DNA]</scope>
    <source>
        <strain evidence="7">ATCC 58785 / CBS 6054 / NBRC 10063 / NRRL Y-11545</strain>
    </source>
</reference>
<dbReference type="GO" id="GO:0004553">
    <property type="term" value="F:hydrolase activity, hydrolyzing O-glycosyl compounds"/>
    <property type="evidence" value="ECO:0007669"/>
    <property type="project" value="InterPro"/>
</dbReference>
<dbReference type="EMBL" id="CP000502">
    <property type="protein sequence ID" value="ABN68692.2"/>
    <property type="molecule type" value="Genomic_DNA"/>
</dbReference>
<name>A3M0D6_PICST</name>
<proteinExistence type="inferred from homology"/>
<feature type="compositionally biased region" description="Acidic residues" evidence="4">
    <location>
        <begin position="198"/>
        <end position="228"/>
    </location>
</feature>
<evidence type="ECO:0000256" key="3">
    <source>
        <dbReference type="ARBA" id="ARBA00023242"/>
    </source>
</evidence>
<dbReference type="STRING" id="322104.A3M0D6"/>
<evidence type="ECO:0000256" key="1">
    <source>
        <dbReference type="ARBA" id="ARBA00004604"/>
    </source>
</evidence>
<dbReference type="InterPro" id="IPR050781">
    <property type="entry name" value="CWC22_splicing_factor"/>
</dbReference>
<dbReference type="PROSITE" id="PS01095">
    <property type="entry name" value="GH18_1"/>
    <property type="match status" value="1"/>
</dbReference>
<protein>
    <submittedName>
        <fullName evidence="6">Suppressor of glycerol defect</fullName>
    </submittedName>
</protein>
<dbReference type="OMA" id="MQYYAKK"/>
<dbReference type="GeneID" id="4840907"/>
<dbReference type="eggNOG" id="KOG2141">
    <property type="taxonomic scope" value="Eukaryota"/>
</dbReference>
<feature type="region of interest" description="Disordered" evidence="4">
    <location>
        <begin position="1"/>
        <end position="278"/>
    </location>
</feature>
<dbReference type="KEGG" id="pic:PICST_64024"/>
<dbReference type="Pfam" id="PF02847">
    <property type="entry name" value="MA3"/>
    <property type="match status" value="1"/>
</dbReference>
<feature type="compositionally biased region" description="Basic and acidic residues" evidence="4">
    <location>
        <begin position="51"/>
        <end position="65"/>
    </location>
</feature>
<evidence type="ECO:0000256" key="2">
    <source>
        <dbReference type="ARBA" id="ARBA00006856"/>
    </source>
</evidence>
<dbReference type="GO" id="GO:0005975">
    <property type="term" value="P:carbohydrate metabolic process"/>
    <property type="evidence" value="ECO:0007669"/>
    <property type="project" value="InterPro"/>
</dbReference>
<dbReference type="PANTHER" id="PTHR18034">
    <property type="entry name" value="CELL CYCLE CONTROL PROTEIN CWF22-RELATED"/>
    <property type="match status" value="1"/>
</dbReference>
<feature type="compositionally biased region" description="Acidic residues" evidence="4">
    <location>
        <begin position="236"/>
        <end position="276"/>
    </location>
</feature>
<comment type="similarity">
    <text evidence="2">Belongs to the CWC22 family.</text>
</comment>
<dbReference type="SMART" id="SM00544">
    <property type="entry name" value="MA3"/>
    <property type="match status" value="1"/>
</dbReference>
<dbReference type="GO" id="GO:0005730">
    <property type="term" value="C:nucleolus"/>
    <property type="evidence" value="ECO:0007669"/>
    <property type="project" value="UniProtKB-SubCell"/>
</dbReference>